<dbReference type="InterPro" id="IPR026022">
    <property type="entry name" value="PhoU_dom"/>
</dbReference>
<accession>G0EGE9</accession>
<dbReference type="InParanoid" id="G0EGE9"/>
<dbReference type="KEGG" id="pfm:Pyrfu_1315"/>
<dbReference type="OrthoDB" id="7738at2157"/>
<dbReference type="HOGENOM" id="CLU_078518_3_2_2"/>
<dbReference type="eggNOG" id="arCOG00232">
    <property type="taxonomic scope" value="Archaea"/>
</dbReference>
<dbReference type="Proteomes" id="UP000001037">
    <property type="component" value="Chromosome"/>
</dbReference>
<proteinExistence type="predicted"/>
<dbReference type="PANTHER" id="PTHR42930:SF3">
    <property type="entry name" value="PHOSPHATE-SPECIFIC TRANSPORT SYSTEM ACCESSORY PROTEIN PHOU"/>
    <property type="match status" value="1"/>
</dbReference>
<keyword evidence="3" id="KW-1185">Reference proteome</keyword>
<feature type="domain" description="PhoU" evidence="1">
    <location>
        <begin position="124"/>
        <end position="197"/>
    </location>
</feature>
<dbReference type="GO" id="GO:0030643">
    <property type="term" value="P:intracellular phosphate ion homeostasis"/>
    <property type="evidence" value="ECO:0007669"/>
    <property type="project" value="InterPro"/>
</dbReference>
<dbReference type="EMBL" id="CP002838">
    <property type="protein sequence ID" value="AEM39174.1"/>
    <property type="molecule type" value="Genomic_DNA"/>
</dbReference>
<reference evidence="2 3" key="1">
    <citation type="journal article" date="2011" name="Stand. Genomic Sci.">
        <title>Complete genome sequence of the hyperthermophilic chemolithoautotroph Pyrolobus fumarii type strain (1A).</title>
        <authorList>
            <person name="Anderson I."/>
            <person name="Goker M."/>
            <person name="Nolan M."/>
            <person name="Lucas S."/>
            <person name="Hammon N."/>
            <person name="Deshpande S."/>
            <person name="Cheng J.F."/>
            <person name="Tapia R."/>
            <person name="Han C."/>
            <person name="Goodwin L."/>
            <person name="Pitluck S."/>
            <person name="Huntemann M."/>
            <person name="Liolios K."/>
            <person name="Ivanova N."/>
            <person name="Pagani I."/>
            <person name="Mavromatis K."/>
            <person name="Ovchinikova G."/>
            <person name="Pati A."/>
            <person name="Chen A."/>
            <person name="Palaniappan K."/>
            <person name="Land M."/>
            <person name="Hauser L."/>
            <person name="Brambilla E.M."/>
            <person name="Huber H."/>
            <person name="Yasawong M."/>
            <person name="Rohde M."/>
            <person name="Spring S."/>
            <person name="Abt B."/>
            <person name="Sikorski J."/>
            <person name="Wirth R."/>
            <person name="Detter J.C."/>
            <person name="Woyke T."/>
            <person name="Bristow J."/>
            <person name="Eisen J.A."/>
            <person name="Markowitz V."/>
            <person name="Hugenholtz P."/>
            <person name="Kyrpides N.C."/>
            <person name="Klenk H.P."/>
            <person name="Lapidus A."/>
        </authorList>
    </citation>
    <scope>NUCLEOTIDE SEQUENCE [LARGE SCALE GENOMIC DNA]</scope>
    <source>
        <strain evidence="3">DSM 11204 / 1A</strain>
    </source>
</reference>
<name>G0EGE9_PYRF1</name>
<dbReference type="InterPro" id="IPR028366">
    <property type="entry name" value="PhoU"/>
</dbReference>
<dbReference type="PANTHER" id="PTHR42930">
    <property type="entry name" value="PHOSPHATE-SPECIFIC TRANSPORT SYSTEM ACCESSORY PROTEIN PHOU"/>
    <property type="match status" value="1"/>
</dbReference>
<dbReference type="GO" id="GO:0045936">
    <property type="term" value="P:negative regulation of phosphate metabolic process"/>
    <property type="evidence" value="ECO:0007669"/>
    <property type="project" value="InterPro"/>
</dbReference>
<protein>
    <submittedName>
        <fullName evidence="2">Phosphate uptake regulator, PhoU</fullName>
    </submittedName>
</protein>
<evidence type="ECO:0000259" key="1">
    <source>
        <dbReference type="Pfam" id="PF01895"/>
    </source>
</evidence>
<dbReference type="Gene3D" id="1.20.58.220">
    <property type="entry name" value="Phosphate transport system protein phou homolog 2, domain 2"/>
    <property type="match status" value="1"/>
</dbReference>
<dbReference type="SUPFAM" id="SSF109755">
    <property type="entry name" value="PhoU-like"/>
    <property type="match status" value="1"/>
</dbReference>
<dbReference type="InterPro" id="IPR038078">
    <property type="entry name" value="PhoU-like_sf"/>
</dbReference>
<dbReference type="STRING" id="694429.Pyrfu_1315"/>
<evidence type="ECO:0000313" key="3">
    <source>
        <dbReference type="Proteomes" id="UP000001037"/>
    </source>
</evidence>
<dbReference type="AlphaFoldDB" id="G0EGE9"/>
<sequence length="209" mass="23664">MPKRLIDLALEELKGLIGSLASVADESLRYARNCIRQCSEGDLEKLRGFSRDAFRLKTEVHDLATEVIARFQPVAADLRLLQALVNASYDFYRVTRYTFEIARTVRILECNGCEMGLACETWDQILEMMSLARKAILELDEKAARKVMQLDAGIDEAYIAGLTRLKSDTIDRCTAAEALILRHLERIADHLTYIASETVYAVKGLREYV</sequence>
<dbReference type="GeneID" id="11138498"/>
<organism evidence="2 3">
    <name type="scientific">Pyrolobus fumarii (strain DSM 11204 / 1A)</name>
    <dbReference type="NCBI Taxonomy" id="694429"/>
    <lineage>
        <taxon>Archaea</taxon>
        <taxon>Thermoproteota</taxon>
        <taxon>Thermoprotei</taxon>
        <taxon>Desulfurococcales</taxon>
        <taxon>Pyrodictiaceae</taxon>
        <taxon>Pyrolobus</taxon>
    </lineage>
</organism>
<dbReference type="RefSeq" id="WP_014026851.1">
    <property type="nucleotide sequence ID" value="NC_015931.1"/>
</dbReference>
<evidence type="ECO:0000313" key="2">
    <source>
        <dbReference type="EMBL" id="AEM39174.1"/>
    </source>
</evidence>
<gene>
    <name evidence="2" type="ordered locus">Pyrfu_1315</name>
</gene>
<dbReference type="Pfam" id="PF01895">
    <property type="entry name" value="PhoU"/>
    <property type="match status" value="1"/>
</dbReference>